<organism evidence="1 2">
    <name type="scientific">Spongiibacter nanhainus</name>
    <dbReference type="NCBI Taxonomy" id="2794344"/>
    <lineage>
        <taxon>Bacteria</taxon>
        <taxon>Pseudomonadati</taxon>
        <taxon>Pseudomonadota</taxon>
        <taxon>Gammaproteobacteria</taxon>
        <taxon>Cellvibrionales</taxon>
        <taxon>Spongiibacteraceae</taxon>
        <taxon>Spongiibacter</taxon>
    </lineage>
</organism>
<dbReference type="AlphaFoldDB" id="A0A7T4QZW5"/>
<protein>
    <recommendedName>
        <fullName evidence="3">Acyl-CoA thioesterase</fullName>
    </recommendedName>
</protein>
<dbReference type="KEGG" id="snan:I6N98_16065"/>
<dbReference type="RefSeq" id="WP_198569335.1">
    <property type="nucleotide sequence ID" value="NZ_CP066167.1"/>
</dbReference>
<dbReference type="SUPFAM" id="SSF54637">
    <property type="entry name" value="Thioesterase/thiol ester dehydrase-isomerase"/>
    <property type="match status" value="1"/>
</dbReference>
<evidence type="ECO:0000313" key="1">
    <source>
        <dbReference type="EMBL" id="QQD17836.1"/>
    </source>
</evidence>
<sequence length="139" mass="15427">MHVVNFQPERGDQGSGTFIRNSAVAGWFEKTISDYLDQLLVGESLDAPWSQSSMQVDFFRDFTVGQALKFEVSVSDVAQTAFSVGCRIYQNGELCSVGSCVLVQRDPESRCNLPLQESVARRLESEVLSFHRMGQIAAN</sequence>
<evidence type="ECO:0008006" key="3">
    <source>
        <dbReference type="Google" id="ProtNLM"/>
    </source>
</evidence>
<keyword evidence="2" id="KW-1185">Reference proteome</keyword>
<dbReference type="Gene3D" id="3.10.129.10">
    <property type="entry name" value="Hotdog Thioesterase"/>
    <property type="match status" value="1"/>
</dbReference>
<evidence type="ECO:0000313" key="2">
    <source>
        <dbReference type="Proteomes" id="UP000596063"/>
    </source>
</evidence>
<proteinExistence type="predicted"/>
<dbReference type="Proteomes" id="UP000596063">
    <property type="component" value="Chromosome"/>
</dbReference>
<gene>
    <name evidence="1" type="ORF">I6N98_16065</name>
</gene>
<dbReference type="InterPro" id="IPR029069">
    <property type="entry name" value="HotDog_dom_sf"/>
</dbReference>
<name>A0A7T4QZW5_9GAMM</name>
<dbReference type="EMBL" id="CP066167">
    <property type="protein sequence ID" value="QQD17836.1"/>
    <property type="molecule type" value="Genomic_DNA"/>
</dbReference>
<reference evidence="1 2" key="1">
    <citation type="submission" date="2020-12" db="EMBL/GenBank/DDBJ databases">
        <authorList>
            <person name="Shan Y."/>
        </authorList>
    </citation>
    <scope>NUCLEOTIDE SEQUENCE [LARGE SCALE GENOMIC DNA]</scope>
    <source>
        <strain evidence="2">csc3.9</strain>
    </source>
</reference>
<accession>A0A7T4QZW5</accession>